<evidence type="ECO:0000313" key="1">
    <source>
        <dbReference type="EMBL" id="GFY41775.1"/>
    </source>
</evidence>
<name>A0A8X7BS59_9ARAC</name>
<keyword evidence="2" id="KW-1185">Reference proteome</keyword>
<accession>A0A8X7BS59</accession>
<protein>
    <submittedName>
        <fullName evidence="1">Uncharacterized protein</fullName>
    </submittedName>
</protein>
<evidence type="ECO:0000313" key="2">
    <source>
        <dbReference type="Proteomes" id="UP000886998"/>
    </source>
</evidence>
<dbReference type="EMBL" id="BMAV01002668">
    <property type="protein sequence ID" value="GFY41775.1"/>
    <property type="molecule type" value="Genomic_DNA"/>
</dbReference>
<proteinExistence type="predicted"/>
<gene>
    <name evidence="1" type="ORF">TNIN_93591</name>
</gene>
<organism evidence="1 2">
    <name type="scientific">Trichonephila inaurata madagascariensis</name>
    <dbReference type="NCBI Taxonomy" id="2747483"/>
    <lineage>
        <taxon>Eukaryota</taxon>
        <taxon>Metazoa</taxon>
        <taxon>Ecdysozoa</taxon>
        <taxon>Arthropoda</taxon>
        <taxon>Chelicerata</taxon>
        <taxon>Arachnida</taxon>
        <taxon>Araneae</taxon>
        <taxon>Araneomorphae</taxon>
        <taxon>Entelegynae</taxon>
        <taxon>Araneoidea</taxon>
        <taxon>Nephilidae</taxon>
        <taxon>Trichonephila</taxon>
        <taxon>Trichonephila inaurata</taxon>
    </lineage>
</organism>
<comment type="caution">
    <text evidence="1">The sequence shown here is derived from an EMBL/GenBank/DDBJ whole genome shotgun (WGS) entry which is preliminary data.</text>
</comment>
<sequence length="197" mass="22087">MELPTHQATIMDYAQSVSLPFSGSSTPQVSHCYFLQLCNADIRKYITMHTGVMHTLYSLAPYMEEEDLKMQKLIKIYRHTLKNDLTQRSTKNSTAKCESVCPPSGSLDCSGGGFQSFSPPEDPCSNFNLPLNSPLGSTQLFSNSLNCAIVCYNRNIICHFRMKTDRVESVNIKLNQVLLTVINAYFSPHDDFSEAIV</sequence>
<reference evidence="1" key="1">
    <citation type="submission" date="2020-08" db="EMBL/GenBank/DDBJ databases">
        <title>Multicomponent nature underlies the extraordinary mechanical properties of spider dragline silk.</title>
        <authorList>
            <person name="Kono N."/>
            <person name="Nakamura H."/>
            <person name="Mori M."/>
            <person name="Yoshida Y."/>
            <person name="Ohtoshi R."/>
            <person name="Malay A.D."/>
            <person name="Moran D.A.P."/>
            <person name="Tomita M."/>
            <person name="Numata K."/>
            <person name="Arakawa K."/>
        </authorList>
    </citation>
    <scope>NUCLEOTIDE SEQUENCE</scope>
</reference>
<dbReference type="Proteomes" id="UP000886998">
    <property type="component" value="Unassembled WGS sequence"/>
</dbReference>
<dbReference type="AlphaFoldDB" id="A0A8X7BS59"/>